<evidence type="ECO:0000256" key="2">
    <source>
        <dbReference type="ARBA" id="ARBA00022723"/>
    </source>
</evidence>
<keyword evidence="3 4" id="KW-0408">Iron</keyword>
<keyword evidence="5" id="KW-0812">Transmembrane</keyword>
<evidence type="ECO:0000256" key="5">
    <source>
        <dbReference type="SAM" id="Phobius"/>
    </source>
</evidence>
<dbReference type="SUPFAM" id="SSF48264">
    <property type="entry name" value="Cytochrome P450"/>
    <property type="match status" value="1"/>
</dbReference>
<comment type="cofactor">
    <cofactor evidence="1">
        <name>heme</name>
        <dbReference type="ChEBI" id="CHEBI:30413"/>
    </cofactor>
</comment>
<dbReference type="Pfam" id="PF00067">
    <property type="entry name" value="p450"/>
    <property type="match status" value="1"/>
</dbReference>
<dbReference type="InterPro" id="IPR002401">
    <property type="entry name" value="Cyt_P450_E_grp-I"/>
</dbReference>
<evidence type="ECO:0000256" key="3">
    <source>
        <dbReference type="ARBA" id="ARBA00023004"/>
    </source>
</evidence>
<comment type="similarity">
    <text evidence="4">Belongs to the cytochrome P450 family.</text>
</comment>
<proteinExistence type="inferred from homology"/>
<dbReference type="Proteomes" id="UP000774617">
    <property type="component" value="Unassembled WGS sequence"/>
</dbReference>
<keyword evidence="4" id="KW-0349">Heme</keyword>
<dbReference type="PRINTS" id="PR00463">
    <property type="entry name" value="EP450I"/>
</dbReference>
<dbReference type="PRINTS" id="PR00385">
    <property type="entry name" value="P450"/>
</dbReference>
<keyword evidence="4" id="KW-0560">Oxidoreductase</keyword>
<keyword evidence="2 4" id="KW-0479">Metal-binding</keyword>
<feature type="transmembrane region" description="Helical" evidence="5">
    <location>
        <begin position="15"/>
        <end position="33"/>
    </location>
</feature>
<evidence type="ECO:0000256" key="4">
    <source>
        <dbReference type="RuleBase" id="RU000461"/>
    </source>
</evidence>
<evidence type="ECO:0000313" key="6">
    <source>
        <dbReference type="EMBL" id="KAH7028635.1"/>
    </source>
</evidence>
<evidence type="ECO:0000313" key="7">
    <source>
        <dbReference type="Proteomes" id="UP000774617"/>
    </source>
</evidence>
<accession>A0ABQ8FXW1</accession>
<dbReference type="PROSITE" id="PS00086">
    <property type="entry name" value="CYTOCHROME_P450"/>
    <property type="match status" value="1"/>
</dbReference>
<dbReference type="InterPro" id="IPR017972">
    <property type="entry name" value="Cyt_P450_CS"/>
</dbReference>
<dbReference type="CDD" id="cd11058">
    <property type="entry name" value="CYP60B-like"/>
    <property type="match status" value="1"/>
</dbReference>
<reference evidence="6 7" key="1">
    <citation type="journal article" date="2021" name="Nat. Commun.">
        <title>Genetic determinants of endophytism in the Arabidopsis root mycobiome.</title>
        <authorList>
            <person name="Mesny F."/>
            <person name="Miyauchi S."/>
            <person name="Thiergart T."/>
            <person name="Pickel B."/>
            <person name="Atanasova L."/>
            <person name="Karlsson M."/>
            <person name="Huettel B."/>
            <person name="Barry K.W."/>
            <person name="Haridas S."/>
            <person name="Chen C."/>
            <person name="Bauer D."/>
            <person name="Andreopoulos W."/>
            <person name="Pangilinan J."/>
            <person name="LaButti K."/>
            <person name="Riley R."/>
            <person name="Lipzen A."/>
            <person name="Clum A."/>
            <person name="Drula E."/>
            <person name="Henrissat B."/>
            <person name="Kohler A."/>
            <person name="Grigoriev I.V."/>
            <person name="Martin F.M."/>
            <person name="Hacquard S."/>
        </authorList>
    </citation>
    <scope>NUCLEOTIDE SEQUENCE [LARGE SCALE GENOMIC DNA]</scope>
    <source>
        <strain evidence="6 7">MPI-SDFR-AT-0080</strain>
    </source>
</reference>
<name>A0ABQ8FXW1_9PEZI</name>
<dbReference type="PANTHER" id="PTHR24305">
    <property type="entry name" value="CYTOCHROME P450"/>
    <property type="match status" value="1"/>
</dbReference>
<gene>
    <name evidence="6" type="ORF">B0J12DRAFT_769034</name>
</gene>
<organism evidence="6 7">
    <name type="scientific">Macrophomina phaseolina</name>
    <dbReference type="NCBI Taxonomy" id="35725"/>
    <lineage>
        <taxon>Eukaryota</taxon>
        <taxon>Fungi</taxon>
        <taxon>Dikarya</taxon>
        <taxon>Ascomycota</taxon>
        <taxon>Pezizomycotina</taxon>
        <taxon>Dothideomycetes</taxon>
        <taxon>Dothideomycetes incertae sedis</taxon>
        <taxon>Botryosphaeriales</taxon>
        <taxon>Botryosphaeriaceae</taxon>
        <taxon>Macrophomina</taxon>
    </lineage>
</organism>
<evidence type="ECO:0000256" key="1">
    <source>
        <dbReference type="ARBA" id="ARBA00001971"/>
    </source>
</evidence>
<dbReference type="PANTHER" id="PTHR24305:SF161">
    <property type="entry name" value="P450, PUTATIVE (EUROFUNG)-RELATED"/>
    <property type="match status" value="1"/>
</dbReference>
<dbReference type="InterPro" id="IPR050121">
    <property type="entry name" value="Cytochrome_P450_monoxygenase"/>
</dbReference>
<dbReference type="InterPro" id="IPR036396">
    <property type="entry name" value="Cyt_P450_sf"/>
</dbReference>
<dbReference type="InterPro" id="IPR001128">
    <property type="entry name" value="Cyt_P450"/>
</dbReference>
<keyword evidence="5" id="KW-0472">Membrane</keyword>
<keyword evidence="4" id="KW-0503">Monooxygenase</keyword>
<comment type="caution">
    <text evidence="6">The sequence shown here is derived from an EMBL/GenBank/DDBJ whole genome shotgun (WGS) entry which is preliminary data.</text>
</comment>
<protein>
    <submittedName>
        <fullName evidence="6">Cytochrome P450 monooxygenase-like protein</fullName>
    </submittedName>
</protein>
<keyword evidence="5" id="KW-1133">Transmembrane helix</keyword>
<sequence length="491" mass="55092">MDALQEARTARMPEALILLVSVGMVSWLVWTVMDAMRHPLSRFPGPFSAKFSNFWFTRTFLGGRPVVRVAPNELSFSSAGSWRDIYGQRKGVAPFVKSEFYDGGSFAAEAHSIVSVRDVGEHRGMTKYLANAFSDRSLRQQENLVAKGVDAFVRRIGEQGATADGIDLVLWLNLATFDIIGGLAFGQSFGGVANGTQHFWVSIVVKAMRMGALADCFKRFPSIGFAFQKLFKRRLAKMIEDTRRHEQYSMDLVRRRLSMNPSQPDFMSHIIAAREQYGIPEVQMAAHASDFVVAGSETTATALACVTYYLQKRPDILSKLRDEVRSAFSSYAEIDSESTLRLKYLKAVCLEAMRVYPPLPFPLPRVVPAGGADVDGHFLPGGTVVSTNPFAASMSSANFVDPWDFKPERWLGENTEDTLEASQPFSYGPRSCLGRSLGWMEMRTFLAKMHFQYDLELLEPDLDWHGQSEMHTLWQKPKLMVRVHPRKSSLP</sequence>
<keyword evidence="7" id="KW-1185">Reference proteome</keyword>
<dbReference type="EMBL" id="JAGTJR010000048">
    <property type="protein sequence ID" value="KAH7028635.1"/>
    <property type="molecule type" value="Genomic_DNA"/>
</dbReference>
<dbReference type="Gene3D" id="1.10.630.10">
    <property type="entry name" value="Cytochrome P450"/>
    <property type="match status" value="1"/>
</dbReference>